<dbReference type="EMBL" id="FCOE02000019">
    <property type="protein sequence ID" value="SAK80427.1"/>
    <property type="molecule type" value="Genomic_DNA"/>
</dbReference>
<dbReference type="PANTHER" id="PTHR34606">
    <property type="entry name" value="BON DOMAIN-CONTAINING PROTEIN"/>
    <property type="match status" value="1"/>
</dbReference>
<keyword evidence="4" id="KW-1185">Reference proteome</keyword>
<organism evidence="3 4">
    <name type="scientific">Caballeronia pedi</name>
    <dbReference type="NCBI Taxonomy" id="1777141"/>
    <lineage>
        <taxon>Bacteria</taxon>
        <taxon>Pseudomonadati</taxon>
        <taxon>Pseudomonadota</taxon>
        <taxon>Betaproteobacteria</taxon>
        <taxon>Burkholderiales</taxon>
        <taxon>Burkholderiaceae</taxon>
        <taxon>Caballeronia</taxon>
    </lineage>
</organism>
<evidence type="ECO:0000313" key="4">
    <source>
        <dbReference type="Proteomes" id="UP000054911"/>
    </source>
</evidence>
<dbReference type="PANTHER" id="PTHR34606:SF15">
    <property type="entry name" value="BON DOMAIN-CONTAINING PROTEIN"/>
    <property type="match status" value="1"/>
</dbReference>
<proteinExistence type="predicted"/>
<dbReference type="InterPro" id="IPR051686">
    <property type="entry name" value="Lipoprotein_DolP"/>
</dbReference>
<evidence type="ECO:0000256" key="1">
    <source>
        <dbReference type="SAM" id="SignalP"/>
    </source>
</evidence>
<comment type="caution">
    <text evidence="3">The sequence shown here is derived from an EMBL/GenBank/DDBJ whole genome shotgun (WGS) entry which is preliminary data.</text>
</comment>
<dbReference type="Proteomes" id="UP000054911">
    <property type="component" value="Unassembled WGS sequence"/>
</dbReference>
<dbReference type="STRING" id="1777141.AWB80_05064"/>
<reference evidence="3" key="1">
    <citation type="submission" date="2016-01" db="EMBL/GenBank/DDBJ databases">
        <authorList>
            <person name="Peeters C."/>
        </authorList>
    </citation>
    <scope>NUCLEOTIDE SEQUENCE [LARGE SCALE GENOMIC DNA]</scope>
    <source>
        <strain evidence="3">LMG 29323</strain>
    </source>
</reference>
<dbReference type="InterPro" id="IPR007055">
    <property type="entry name" value="BON_dom"/>
</dbReference>
<dbReference type="PROSITE" id="PS50914">
    <property type="entry name" value="BON"/>
    <property type="match status" value="1"/>
</dbReference>
<dbReference type="Gene3D" id="3.30.1340.30">
    <property type="match status" value="1"/>
</dbReference>
<dbReference type="Pfam" id="PF04972">
    <property type="entry name" value="BON"/>
    <property type="match status" value="1"/>
</dbReference>
<sequence>MSGFIASDIVTTIMATNNTMKFIRTGKLMVALAALSASLYVHAQETASTPVASAATSAASAGKTSAKAADRALRRRILTALAKAKGMRANGVTVRATNGDVILEGWVPEEAQIEQATRVTQGVQGVKSVRNTLTLSTF</sequence>
<dbReference type="AlphaFoldDB" id="A0A158CFY1"/>
<accession>A0A158CFY1</accession>
<feature type="chain" id="PRO_5007622838" evidence="1">
    <location>
        <begin position="44"/>
        <end position="138"/>
    </location>
</feature>
<feature type="signal peptide" evidence="1">
    <location>
        <begin position="1"/>
        <end position="43"/>
    </location>
</feature>
<keyword evidence="1" id="KW-0732">Signal</keyword>
<gene>
    <name evidence="3" type="ORF">AWB80_05064</name>
</gene>
<name>A0A158CFY1_9BURK</name>
<feature type="domain" description="BON" evidence="2">
    <location>
        <begin position="69"/>
        <end position="137"/>
    </location>
</feature>
<evidence type="ECO:0000259" key="2">
    <source>
        <dbReference type="PROSITE" id="PS50914"/>
    </source>
</evidence>
<evidence type="ECO:0000313" key="3">
    <source>
        <dbReference type="EMBL" id="SAK80427.1"/>
    </source>
</evidence>
<protein>
    <submittedName>
        <fullName evidence="3">Transport-associated protein</fullName>
    </submittedName>
</protein>